<dbReference type="OrthoDB" id="9816335at2"/>
<dbReference type="PRINTS" id="PR00032">
    <property type="entry name" value="HTHARAC"/>
</dbReference>
<accession>A0A3Q9FQ68</accession>
<keyword evidence="2" id="KW-0238">DNA-binding</keyword>
<dbReference type="GO" id="GO:0043565">
    <property type="term" value="F:sequence-specific DNA binding"/>
    <property type="evidence" value="ECO:0007669"/>
    <property type="project" value="InterPro"/>
</dbReference>
<gene>
    <name evidence="5" type="ORF">EI427_17035</name>
</gene>
<dbReference type="GO" id="GO:0003700">
    <property type="term" value="F:DNA-binding transcription factor activity"/>
    <property type="evidence" value="ECO:0007669"/>
    <property type="project" value="InterPro"/>
</dbReference>
<dbReference type="SUPFAM" id="SSF46689">
    <property type="entry name" value="Homeodomain-like"/>
    <property type="match status" value="1"/>
</dbReference>
<dbReference type="InterPro" id="IPR003313">
    <property type="entry name" value="AraC-bd"/>
</dbReference>
<dbReference type="RefSeq" id="WP_126616998.1">
    <property type="nucleotide sequence ID" value="NZ_CP034562.1"/>
</dbReference>
<organism evidence="5 6">
    <name type="scientific">Flammeovirga pectinis</name>
    <dbReference type="NCBI Taxonomy" id="2494373"/>
    <lineage>
        <taxon>Bacteria</taxon>
        <taxon>Pseudomonadati</taxon>
        <taxon>Bacteroidota</taxon>
        <taxon>Cytophagia</taxon>
        <taxon>Cytophagales</taxon>
        <taxon>Flammeovirgaceae</taxon>
        <taxon>Flammeovirga</taxon>
    </lineage>
</organism>
<dbReference type="Gene3D" id="1.10.10.60">
    <property type="entry name" value="Homeodomain-like"/>
    <property type="match status" value="1"/>
</dbReference>
<evidence type="ECO:0000256" key="1">
    <source>
        <dbReference type="ARBA" id="ARBA00023015"/>
    </source>
</evidence>
<name>A0A3Q9FQ68_9BACT</name>
<keyword evidence="3" id="KW-0804">Transcription</keyword>
<dbReference type="InterPro" id="IPR020449">
    <property type="entry name" value="Tscrpt_reg_AraC-type_HTH"/>
</dbReference>
<dbReference type="InterPro" id="IPR018060">
    <property type="entry name" value="HTH_AraC"/>
</dbReference>
<dbReference type="Pfam" id="PF02311">
    <property type="entry name" value="AraC_binding"/>
    <property type="match status" value="1"/>
</dbReference>
<dbReference type="KEGG" id="fll:EI427_17035"/>
<dbReference type="InterPro" id="IPR011051">
    <property type="entry name" value="RmlC_Cupin_sf"/>
</dbReference>
<dbReference type="PROSITE" id="PS01124">
    <property type="entry name" value="HTH_ARAC_FAMILY_2"/>
    <property type="match status" value="1"/>
</dbReference>
<dbReference type="AlphaFoldDB" id="A0A3Q9FQ68"/>
<protein>
    <submittedName>
        <fullName evidence="5">AraC family transcriptional regulator</fullName>
    </submittedName>
</protein>
<proteinExistence type="predicted"/>
<dbReference type="Proteomes" id="UP000267268">
    <property type="component" value="Chromosome 1"/>
</dbReference>
<feature type="domain" description="HTH araC/xylS-type" evidence="4">
    <location>
        <begin position="201"/>
        <end position="273"/>
    </location>
</feature>
<dbReference type="InterPro" id="IPR009057">
    <property type="entry name" value="Homeodomain-like_sf"/>
</dbReference>
<dbReference type="InterPro" id="IPR014710">
    <property type="entry name" value="RmlC-like_jellyroll"/>
</dbReference>
<dbReference type="SMART" id="SM00342">
    <property type="entry name" value="HTH_ARAC"/>
    <property type="match status" value="1"/>
</dbReference>
<dbReference type="PANTHER" id="PTHR43280:SF34">
    <property type="entry name" value="ARAC-FAMILY TRANSCRIPTIONAL REGULATOR"/>
    <property type="match status" value="1"/>
</dbReference>
<sequence length="278" mass="32829">MAIKTFLFETFILHPNDVFHLARTTIDQREDLLLHKHNYAEFFVVSEGTGVHLINGEKQQIQKGSFSFIRPDDVHTFIRTSKEGLVITNLAIKTAYLKHYIERYFIEEKDFYWHNTTAPFQGVFKEQQLKEVLYRIDIMMDKPNNFLTLDLFLIHLFDLLNESSSKAQKIPSWLTFALEQFRSPYHLKKGQDSFIMLSQRSGDHINRVIKNILHKTLTELINEERLNYAAKQLAMTNAPIKGIYTDAGFDNHSYFFRVFKKQFGITPLKYRNKNHKIF</sequence>
<keyword evidence="1" id="KW-0805">Transcription regulation</keyword>
<dbReference type="EMBL" id="CP034562">
    <property type="protein sequence ID" value="AZQ63868.1"/>
    <property type="molecule type" value="Genomic_DNA"/>
</dbReference>
<evidence type="ECO:0000256" key="3">
    <source>
        <dbReference type="ARBA" id="ARBA00023163"/>
    </source>
</evidence>
<evidence type="ECO:0000256" key="2">
    <source>
        <dbReference type="ARBA" id="ARBA00023125"/>
    </source>
</evidence>
<keyword evidence="6" id="KW-1185">Reference proteome</keyword>
<dbReference type="Pfam" id="PF12833">
    <property type="entry name" value="HTH_18"/>
    <property type="match status" value="1"/>
</dbReference>
<reference evidence="5 6" key="1">
    <citation type="submission" date="2018-12" db="EMBL/GenBank/DDBJ databases">
        <title>Flammeovirga pectinis sp. nov., isolated from the gut of the Korean scallop, Patinopecten yessoensis.</title>
        <authorList>
            <person name="Bae J.-W."/>
            <person name="Jeong Y.-S."/>
            <person name="Kang W."/>
        </authorList>
    </citation>
    <scope>NUCLEOTIDE SEQUENCE [LARGE SCALE GENOMIC DNA]</scope>
    <source>
        <strain evidence="5 6">L12M1</strain>
    </source>
</reference>
<dbReference type="SUPFAM" id="SSF51182">
    <property type="entry name" value="RmlC-like cupins"/>
    <property type="match status" value="1"/>
</dbReference>
<evidence type="ECO:0000313" key="6">
    <source>
        <dbReference type="Proteomes" id="UP000267268"/>
    </source>
</evidence>
<evidence type="ECO:0000259" key="4">
    <source>
        <dbReference type="PROSITE" id="PS01124"/>
    </source>
</evidence>
<dbReference type="Gene3D" id="2.60.120.10">
    <property type="entry name" value="Jelly Rolls"/>
    <property type="match status" value="1"/>
</dbReference>
<dbReference type="PANTHER" id="PTHR43280">
    <property type="entry name" value="ARAC-FAMILY TRANSCRIPTIONAL REGULATOR"/>
    <property type="match status" value="1"/>
</dbReference>
<evidence type="ECO:0000313" key="5">
    <source>
        <dbReference type="EMBL" id="AZQ63868.1"/>
    </source>
</evidence>